<protein>
    <submittedName>
        <fullName evidence="2">C6 transcription factor</fullName>
    </submittedName>
</protein>
<comment type="caution">
    <text evidence="2">The sequence shown here is derived from an EMBL/GenBank/DDBJ whole genome shotgun (WGS) entry which is preliminary data.</text>
</comment>
<dbReference type="STRING" id="1408163.A0A0F4Z2P9"/>
<feature type="region of interest" description="Disordered" evidence="1">
    <location>
        <begin position="73"/>
        <end position="101"/>
    </location>
</feature>
<evidence type="ECO:0000313" key="3">
    <source>
        <dbReference type="Proteomes" id="UP000053958"/>
    </source>
</evidence>
<gene>
    <name evidence="2" type="ORF">T310_1795</name>
</gene>
<dbReference type="EMBL" id="LASV01000073">
    <property type="protein sequence ID" value="KKA24143.1"/>
    <property type="molecule type" value="Genomic_DNA"/>
</dbReference>
<dbReference type="OrthoDB" id="4224686at2759"/>
<evidence type="ECO:0000313" key="2">
    <source>
        <dbReference type="EMBL" id="KKA24143.1"/>
    </source>
</evidence>
<dbReference type="RefSeq" id="XP_013330755.1">
    <property type="nucleotide sequence ID" value="XM_013475301.1"/>
</dbReference>
<organism evidence="2 3">
    <name type="scientific">Rasamsonia emersonii (strain ATCC 16479 / CBS 393.64 / IMI 116815)</name>
    <dbReference type="NCBI Taxonomy" id="1408163"/>
    <lineage>
        <taxon>Eukaryota</taxon>
        <taxon>Fungi</taxon>
        <taxon>Dikarya</taxon>
        <taxon>Ascomycota</taxon>
        <taxon>Pezizomycotina</taxon>
        <taxon>Eurotiomycetes</taxon>
        <taxon>Eurotiomycetidae</taxon>
        <taxon>Eurotiales</taxon>
        <taxon>Trichocomaceae</taxon>
        <taxon>Rasamsonia</taxon>
    </lineage>
</organism>
<dbReference type="GeneID" id="25314146"/>
<evidence type="ECO:0000256" key="1">
    <source>
        <dbReference type="SAM" id="MobiDB-lite"/>
    </source>
</evidence>
<reference evidence="2 3" key="1">
    <citation type="submission" date="2015-04" db="EMBL/GenBank/DDBJ databases">
        <authorList>
            <person name="Heijne W.H."/>
            <person name="Fedorova N.D."/>
            <person name="Nierman W.C."/>
            <person name="Vollebregt A.W."/>
            <person name="Zhao Z."/>
            <person name="Wu L."/>
            <person name="Kumar M."/>
            <person name="Stam H."/>
            <person name="van den Berg M.A."/>
            <person name="Pel H.J."/>
        </authorList>
    </citation>
    <scope>NUCLEOTIDE SEQUENCE [LARGE SCALE GENOMIC DNA]</scope>
    <source>
        <strain evidence="2 3">CBS 393.64</strain>
    </source>
</reference>
<accession>A0A0F4Z2P9</accession>
<dbReference type="Proteomes" id="UP000053958">
    <property type="component" value="Unassembled WGS sequence"/>
</dbReference>
<keyword evidence="3" id="KW-1185">Reference proteome</keyword>
<proteinExistence type="predicted"/>
<feature type="region of interest" description="Disordered" evidence="1">
    <location>
        <begin position="1"/>
        <end position="28"/>
    </location>
</feature>
<feature type="compositionally biased region" description="Low complexity" evidence="1">
    <location>
        <begin position="75"/>
        <end position="85"/>
    </location>
</feature>
<dbReference type="AlphaFoldDB" id="A0A0F4Z2P9"/>
<name>A0A0F4Z2P9_RASE3</name>
<sequence length="234" mass="25765">MLVSFAIGKRHRQKSIPEGAPLEESANGHPATHAILSRLGLIKHAEEAIHDPQEILAEISEYLKSVLTAADCMESTESTEPSEPTLSGDPSPEPGTPRDTLEQQLVSPTSENHSMWDLQAIPQSLTGSFPMYDCLEVMPSQQPSISQSMTGISYQEPVLPSHIVENNEPCNSRYSFGDIPCQRNDHSAAFSWPVPYHDAANLLPNNDYRIPVQEQQACPTSHLFHSSDATNPNR</sequence>